<dbReference type="Proteomes" id="UP000567179">
    <property type="component" value="Unassembled WGS sequence"/>
</dbReference>
<reference evidence="1 2" key="1">
    <citation type="journal article" date="2020" name="ISME J.">
        <title>Uncovering the hidden diversity of litter-decomposition mechanisms in mushroom-forming fungi.</title>
        <authorList>
            <person name="Floudas D."/>
            <person name="Bentzer J."/>
            <person name="Ahren D."/>
            <person name="Johansson T."/>
            <person name="Persson P."/>
            <person name="Tunlid A."/>
        </authorList>
    </citation>
    <scope>NUCLEOTIDE SEQUENCE [LARGE SCALE GENOMIC DNA]</scope>
    <source>
        <strain evidence="1 2">CBS 101986</strain>
    </source>
</reference>
<keyword evidence="2" id="KW-1185">Reference proteome</keyword>
<evidence type="ECO:0000313" key="1">
    <source>
        <dbReference type="EMBL" id="KAF5317697.1"/>
    </source>
</evidence>
<gene>
    <name evidence="1" type="ORF">D9619_012645</name>
</gene>
<proteinExistence type="predicted"/>
<comment type="caution">
    <text evidence="1">The sequence shown here is derived from an EMBL/GenBank/DDBJ whole genome shotgun (WGS) entry which is preliminary data.</text>
</comment>
<dbReference type="AlphaFoldDB" id="A0A8H5EZ63"/>
<dbReference type="OrthoDB" id="3011417at2759"/>
<name>A0A8H5EZ63_9AGAR</name>
<organism evidence="1 2">
    <name type="scientific">Psilocybe cf. subviscida</name>
    <dbReference type="NCBI Taxonomy" id="2480587"/>
    <lineage>
        <taxon>Eukaryota</taxon>
        <taxon>Fungi</taxon>
        <taxon>Dikarya</taxon>
        <taxon>Basidiomycota</taxon>
        <taxon>Agaricomycotina</taxon>
        <taxon>Agaricomycetes</taxon>
        <taxon>Agaricomycetidae</taxon>
        <taxon>Agaricales</taxon>
        <taxon>Agaricineae</taxon>
        <taxon>Strophariaceae</taxon>
        <taxon>Psilocybe</taxon>
    </lineage>
</organism>
<dbReference type="EMBL" id="JAACJJ010000032">
    <property type="protein sequence ID" value="KAF5317697.1"/>
    <property type="molecule type" value="Genomic_DNA"/>
</dbReference>
<evidence type="ECO:0000313" key="2">
    <source>
        <dbReference type="Proteomes" id="UP000567179"/>
    </source>
</evidence>
<accession>A0A8H5EZ63</accession>
<sequence>METSPGPHWITLMPLPRYALGQVVKAPLSTVTNSVTGSTDTTLAVVRDRNNGLKWLEHGQNIWARLWNYVTPLPFSEPAINNALTAPIYRTWDCPNVQAQKPAGYDAAQIKVLSLLSANQSQSQNTVPLCNNEDVRGVGSTHIYGVLNLFLEMRYPNRLLEPIVQHPGGKNRDVILTFATPSNPNGLSPMEAVAKGVFYPSWTTTVRYNVTNGDSLKASGFADRILLREPKAVVGVDRDVAGRTNVAFSELKTFWAYPTRTFLELLNGPPQLLMNDGSVRPGPIDDNIKTVFSLLHQLWGQSHFLGARIGFVTNLDGVMVLLKDSTPTRSSFVLSSVLPWTDPRLLTCLIGLSFIALDVDDWKETHPELSLLEMLAPGGNAEVLPPHLPERRFVLHQRYHNFPLAQRAALQNQLAARAMGHPVPNMDEIPEEDDEEYN</sequence>
<protein>
    <submittedName>
        <fullName evidence="1">Uncharacterized protein</fullName>
    </submittedName>
</protein>